<name>A0ABS2FYW8_9FIRM</name>
<dbReference type="Gene3D" id="2.60.120.40">
    <property type="match status" value="1"/>
</dbReference>
<evidence type="ECO:0000256" key="1">
    <source>
        <dbReference type="ARBA" id="ARBA00004613"/>
    </source>
</evidence>
<feature type="region of interest" description="Disordered" evidence="3">
    <location>
        <begin position="1"/>
        <end position="33"/>
    </location>
</feature>
<evidence type="ECO:0000313" key="4">
    <source>
        <dbReference type="EMBL" id="MBM6852102.1"/>
    </source>
</evidence>
<dbReference type="InterPro" id="IPR008983">
    <property type="entry name" value="Tumour_necrosis_fac-like_dom"/>
</dbReference>
<dbReference type="PANTHER" id="PTHR15427:SF33">
    <property type="entry name" value="COLLAGEN IV NC1 DOMAIN-CONTAINING PROTEIN"/>
    <property type="match status" value="1"/>
</dbReference>
<keyword evidence="2" id="KW-0964">Secreted</keyword>
<dbReference type="InterPro" id="IPR050392">
    <property type="entry name" value="Collagen/C1q_domain"/>
</dbReference>
<feature type="non-terminal residue" evidence="4">
    <location>
        <position position="1"/>
    </location>
</feature>
<accession>A0ABS2FYW8</accession>
<reference evidence="4 5" key="1">
    <citation type="journal article" date="2021" name="Sci. Rep.">
        <title>The distribution of antibiotic resistance genes in chicken gut microbiota commensals.</title>
        <authorList>
            <person name="Juricova H."/>
            <person name="Matiasovicova J."/>
            <person name="Kubasova T."/>
            <person name="Cejkova D."/>
            <person name="Rychlik I."/>
        </authorList>
    </citation>
    <scope>NUCLEOTIDE SEQUENCE [LARGE SCALE GENOMIC DNA]</scope>
    <source>
        <strain evidence="4 5">An411</strain>
    </source>
</reference>
<protein>
    <submittedName>
        <fullName evidence="4">Collagen-like protein</fullName>
    </submittedName>
</protein>
<evidence type="ECO:0000313" key="5">
    <source>
        <dbReference type="Proteomes" id="UP000719500"/>
    </source>
</evidence>
<gene>
    <name evidence="4" type="ORF">H9X91_11695</name>
</gene>
<sequence length="171" mass="17315">QGEQGPAGPQGEQGPAGPQGEQGPAGPQGEQGPAGPDLYASFVAYMQQFANGSPISFTQAVADPTGHISQPSATQVALAPGTYFVTYHVSAVLEAAGYLQITPFYNGAAFLEYGVYDRVSSASVSVSGSAAFIAVVPAQTVLTLNCNSSAAVRDGAMTMVIMGLHTEESGA</sequence>
<keyword evidence="5" id="KW-1185">Reference proteome</keyword>
<evidence type="ECO:0000256" key="3">
    <source>
        <dbReference type="SAM" id="MobiDB-lite"/>
    </source>
</evidence>
<dbReference type="Proteomes" id="UP000719500">
    <property type="component" value="Unassembled WGS sequence"/>
</dbReference>
<comment type="subcellular location">
    <subcellularLocation>
        <location evidence="1">Secreted</location>
    </subcellularLocation>
</comment>
<organism evidence="4 5">
    <name type="scientific">Oscillibacter valericigenes</name>
    <dbReference type="NCBI Taxonomy" id="351091"/>
    <lineage>
        <taxon>Bacteria</taxon>
        <taxon>Bacillati</taxon>
        <taxon>Bacillota</taxon>
        <taxon>Clostridia</taxon>
        <taxon>Eubacteriales</taxon>
        <taxon>Oscillospiraceae</taxon>
        <taxon>Oscillibacter</taxon>
    </lineage>
</organism>
<evidence type="ECO:0000256" key="2">
    <source>
        <dbReference type="ARBA" id="ARBA00022525"/>
    </source>
</evidence>
<comment type="caution">
    <text evidence="4">The sequence shown here is derived from an EMBL/GenBank/DDBJ whole genome shotgun (WGS) entry which is preliminary data.</text>
</comment>
<dbReference type="EMBL" id="JACSNX010000022">
    <property type="protein sequence ID" value="MBM6852102.1"/>
    <property type="molecule type" value="Genomic_DNA"/>
</dbReference>
<proteinExistence type="predicted"/>
<dbReference type="PANTHER" id="PTHR15427">
    <property type="entry name" value="EMILIN ELASTIN MICROFIBRIL INTERFACE-LOCATED PROTEIN ELASTIN MICROFIBRIL INTERFACER"/>
    <property type="match status" value="1"/>
</dbReference>